<dbReference type="SUPFAM" id="SSF53474">
    <property type="entry name" value="alpha/beta-Hydrolases"/>
    <property type="match status" value="1"/>
</dbReference>
<gene>
    <name evidence="3" type="primary">lgrE_2</name>
    <name evidence="3" type="ORF">MBUL_03400</name>
</gene>
<feature type="domain" description="Thioesterase" evidence="2">
    <location>
        <begin position="19"/>
        <end position="244"/>
    </location>
</feature>
<evidence type="ECO:0000256" key="1">
    <source>
        <dbReference type="ARBA" id="ARBA00007169"/>
    </source>
</evidence>
<accession>A0A679JIR0</accession>
<dbReference type="InterPro" id="IPR029058">
    <property type="entry name" value="AB_hydrolase_fold"/>
</dbReference>
<dbReference type="GO" id="GO:0008610">
    <property type="term" value="P:lipid biosynthetic process"/>
    <property type="evidence" value="ECO:0007669"/>
    <property type="project" value="TreeGrafter"/>
</dbReference>
<proteinExistence type="inferred from homology"/>
<dbReference type="GO" id="GO:0016491">
    <property type="term" value="F:oxidoreductase activity"/>
    <property type="evidence" value="ECO:0007669"/>
    <property type="project" value="UniProtKB-KW"/>
</dbReference>
<dbReference type="AlphaFoldDB" id="A0A679JIR0"/>
<dbReference type="PANTHER" id="PTHR11487:SF0">
    <property type="entry name" value="S-ACYL FATTY ACID SYNTHASE THIOESTERASE, MEDIUM CHAIN"/>
    <property type="match status" value="1"/>
</dbReference>
<dbReference type="Gene3D" id="3.40.50.1820">
    <property type="entry name" value="alpha/beta hydrolase"/>
    <property type="match status" value="1"/>
</dbReference>
<sequence length="250" mass="27565">MNTASSWLPIKMPDPACLTLFCLPFAGAGANIFLPWLDVFGPKICVCPVEYPGRARRYTEPMPVDLGDLVDAILDGIGSLMPEKYAYFGHSMGGLLAYELARRSRARSLPLPQAIVVSSWAAPSSLQALRKRHLLNDEAFAHELRAMGGTPDEILSNQKLLPFILPIARADFALIENWRSPSAAPLPLPIHVLGGDDDPEVSVHALQRWQNHTTAGMSLDLLSGGHFCVYEQKTRTSAIVQKYIDQYIEQ</sequence>
<dbReference type="PANTHER" id="PTHR11487">
    <property type="entry name" value="THIOESTERASE"/>
    <property type="match status" value="1"/>
</dbReference>
<protein>
    <submittedName>
        <fullName evidence="3">Linear gramicidin dehydrogenase LgrE</fullName>
        <ecNumber evidence="3">1.1.-.-</ecNumber>
    </submittedName>
</protein>
<dbReference type="Pfam" id="PF00975">
    <property type="entry name" value="Thioesterase"/>
    <property type="match status" value="1"/>
</dbReference>
<name>A0A679JIR0_9HYPH</name>
<comment type="similarity">
    <text evidence="1">Belongs to the thioesterase family.</text>
</comment>
<reference evidence="3" key="1">
    <citation type="submission" date="2019-12" db="EMBL/GenBank/DDBJ databases">
        <authorList>
            <person name="Cremers G."/>
        </authorList>
    </citation>
    <scope>NUCLEOTIDE SEQUENCE</scope>
    <source>
        <strain evidence="3">Mbul1</strain>
    </source>
</reference>
<dbReference type="EMBL" id="LR743504">
    <property type="protein sequence ID" value="CAA2105860.1"/>
    <property type="molecule type" value="Genomic_DNA"/>
</dbReference>
<evidence type="ECO:0000313" key="3">
    <source>
        <dbReference type="EMBL" id="CAA2105860.1"/>
    </source>
</evidence>
<evidence type="ECO:0000259" key="2">
    <source>
        <dbReference type="Pfam" id="PF00975"/>
    </source>
</evidence>
<dbReference type="InterPro" id="IPR001031">
    <property type="entry name" value="Thioesterase"/>
</dbReference>
<keyword evidence="3" id="KW-0560">Oxidoreductase</keyword>
<dbReference type="EC" id="1.1.-.-" evidence="3"/>
<dbReference type="InterPro" id="IPR012223">
    <property type="entry name" value="TEII"/>
</dbReference>
<organism evidence="3">
    <name type="scientific">Methylobacterium bullatum</name>
    <dbReference type="NCBI Taxonomy" id="570505"/>
    <lineage>
        <taxon>Bacteria</taxon>
        <taxon>Pseudomonadati</taxon>
        <taxon>Pseudomonadota</taxon>
        <taxon>Alphaproteobacteria</taxon>
        <taxon>Hyphomicrobiales</taxon>
        <taxon>Methylobacteriaceae</taxon>
        <taxon>Methylobacterium</taxon>
    </lineage>
</organism>